<dbReference type="OrthoDB" id="1110367at2"/>
<keyword evidence="3" id="KW-0677">Repeat</keyword>
<keyword evidence="8" id="KW-1185">Reference proteome</keyword>
<sequence length="971" mass="104895">MKKYYFLFSLTLLSFAAKAQIVNIPDASFKAKLLSSSTANSVARNSNGQTMKIDANSDGEIQVSEALLVYQLNAGGVSAIASVTGLEAFTNIRVLSLRNDNLTTLDVSMLTNLTNLECGLNDNLSSLDVSGLAYLTEIHCDIGNLTSLNLSGLTALTTLSCWQNEITSLQIAGLPNLQSVNCSDNELAVLDLTGLTGLLGLNCSNNHLSSLNTNDSSSITGLNIDGNNFTVFNASVLPWLVSLSCANNNITSLNLDGLANLSSLYCNSNSLSTIDISDLVSLEHLNCENNMLSALDLSANTKIIQLICSGNQLSTLSLTGMGNLWKVWCDHNLLTSLVLADAPISTAGGIDLACNYNLLTSLDFTGWTHGFENLTCSHNQLTSINLAGNPIDTNFDCSYNQMASLDVSGQQTAFLSCNNNLLTYLNISNCPYMEEIDCSNNLLTTLDAGRANAHMLNCNNNQLVSLFLKGGYITFDVDLNDNPNLQYVCVDDDEDELSEVQNSLLIAGNTTCEVNSYCTFTYGAFYTMQGQHKYDMVNDGCDASDSIIPSLKLNITNGTVQGTVFDDESGNYSIRVQAGTHTITPVIPSPYYQISPASVTTTFPGAAVPSIQDFCITSDGDHPDVEVSLFPINTAVPGFDVHYRMRIKNNGTVLASGTLQLMFNGAVMDFLSANPSVSGQTSNVLSWNYTDLPIFGIKEFEFAFTLNTPLDTPPLNLDDVILFTATANLTADEMPADNVATLNQTVFNAIDPNDKTCLEGDTITPQMVGEYVHYKIRFENTGNYPAAIVTVKDVIDTSKFDISTLTPIAGSHHFVTRITNDNQVEFIFENIMLPFDDANNDGYVIFKIKTKPTLVLGDQLSNTAGIYFNYNAPVITNTAVTTVAIPLGIDDENTFGFALYPNPVKDVLNISSKNNATINAVEIYNMLSQEILKVKPASGDNRIDISGLATGNYVVKVLSDGGNWTAKFVKE</sequence>
<name>A0A2S1SJK1_9FLAO</name>
<dbReference type="NCBIfam" id="TIGR01451">
    <property type="entry name" value="B_ant_repeat"/>
    <property type="match status" value="1"/>
</dbReference>
<dbReference type="InterPro" id="IPR052574">
    <property type="entry name" value="CDIRP"/>
</dbReference>
<dbReference type="InterPro" id="IPR047589">
    <property type="entry name" value="DUF11_rpt"/>
</dbReference>
<dbReference type="PANTHER" id="PTHR47566">
    <property type="match status" value="1"/>
</dbReference>
<dbReference type="AlphaFoldDB" id="A0A2S1SJK1"/>
<dbReference type="InterPro" id="IPR032675">
    <property type="entry name" value="LRR_dom_sf"/>
</dbReference>
<dbReference type="InterPro" id="IPR055353">
    <property type="entry name" value="DUF7619"/>
</dbReference>
<dbReference type="Gene3D" id="3.80.10.10">
    <property type="entry name" value="Ribonuclease Inhibitor"/>
    <property type="match status" value="2"/>
</dbReference>
<reference evidence="7 8" key="1">
    <citation type="submission" date="2018-05" db="EMBL/GenBank/DDBJ databases">
        <title>Genome sequencing of Flavobacterium sp. HYN0049.</title>
        <authorList>
            <person name="Yi H."/>
            <person name="Baek C."/>
        </authorList>
    </citation>
    <scope>NUCLEOTIDE SEQUENCE [LARGE SCALE GENOMIC DNA]</scope>
    <source>
        <strain evidence="7 8">HYN0049</strain>
    </source>
</reference>
<evidence type="ECO:0000259" key="6">
    <source>
        <dbReference type="Pfam" id="PF24595"/>
    </source>
</evidence>
<evidence type="ECO:0000313" key="8">
    <source>
        <dbReference type="Proteomes" id="UP000244937"/>
    </source>
</evidence>
<dbReference type="Pfam" id="PF24595">
    <property type="entry name" value="DUF7619"/>
    <property type="match status" value="1"/>
</dbReference>
<dbReference type="SUPFAM" id="SSF52058">
    <property type="entry name" value="L domain-like"/>
    <property type="match status" value="2"/>
</dbReference>
<feature type="domain" description="DUF7619" evidence="6">
    <location>
        <begin position="751"/>
        <end position="882"/>
    </location>
</feature>
<protein>
    <submittedName>
        <fullName evidence="7">T9SS C-terminal target domain-containing protein</fullName>
    </submittedName>
</protein>
<organism evidence="7 8">
    <name type="scientific">Flavobacterium pallidum</name>
    <dbReference type="NCBI Taxonomy" id="2172098"/>
    <lineage>
        <taxon>Bacteria</taxon>
        <taxon>Pseudomonadati</taxon>
        <taxon>Bacteroidota</taxon>
        <taxon>Flavobacteriia</taxon>
        <taxon>Flavobacteriales</taxon>
        <taxon>Flavobacteriaceae</taxon>
        <taxon>Flavobacterium</taxon>
    </lineage>
</organism>
<evidence type="ECO:0000256" key="3">
    <source>
        <dbReference type="ARBA" id="ARBA00022737"/>
    </source>
</evidence>
<dbReference type="PANTHER" id="PTHR47566:SF1">
    <property type="entry name" value="PROTEIN NUD1"/>
    <property type="match status" value="1"/>
</dbReference>
<dbReference type="Pfam" id="PF18962">
    <property type="entry name" value="Por_Secre_tail"/>
    <property type="match status" value="1"/>
</dbReference>
<dbReference type="KEGG" id="fpal:HYN49_11765"/>
<dbReference type="InterPro" id="IPR026444">
    <property type="entry name" value="Secre_tail"/>
</dbReference>
<dbReference type="GO" id="GO:0035591">
    <property type="term" value="F:signaling adaptor activity"/>
    <property type="evidence" value="ECO:0007669"/>
    <property type="project" value="TreeGrafter"/>
</dbReference>
<feature type="chain" id="PRO_5015566509" evidence="4">
    <location>
        <begin position="20"/>
        <end position="971"/>
    </location>
</feature>
<feature type="domain" description="Secretion system C-terminal sorting" evidence="5">
    <location>
        <begin position="899"/>
        <end position="969"/>
    </location>
</feature>
<dbReference type="Proteomes" id="UP000244937">
    <property type="component" value="Chromosome"/>
</dbReference>
<dbReference type="RefSeq" id="WP_108904299.1">
    <property type="nucleotide sequence ID" value="NZ_CP029187.1"/>
</dbReference>
<evidence type="ECO:0000256" key="1">
    <source>
        <dbReference type="ARBA" id="ARBA00022614"/>
    </source>
</evidence>
<evidence type="ECO:0000313" key="7">
    <source>
        <dbReference type="EMBL" id="AWI26522.1"/>
    </source>
</evidence>
<dbReference type="NCBIfam" id="TIGR04183">
    <property type="entry name" value="Por_Secre_tail"/>
    <property type="match status" value="1"/>
</dbReference>
<evidence type="ECO:0000256" key="4">
    <source>
        <dbReference type="SAM" id="SignalP"/>
    </source>
</evidence>
<evidence type="ECO:0000256" key="2">
    <source>
        <dbReference type="ARBA" id="ARBA00022729"/>
    </source>
</evidence>
<accession>A0A2S1SJK1</accession>
<keyword evidence="2 4" id="KW-0732">Signal</keyword>
<gene>
    <name evidence="7" type="ORF">HYN49_11765</name>
</gene>
<feature type="signal peptide" evidence="4">
    <location>
        <begin position="1"/>
        <end position="19"/>
    </location>
</feature>
<evidence type="ECO:0000259" key="5">
    <source>
        <dbReference type="Pfam" id="PF18962"/>
    </source>
</evidence>
<proteinExistence type="predicted"/>
<dbReference type="EMBL" id="CP029187">
    <property type="protein sequence ID" value="AWI26522.1"/>
    <property type="molecule type" value="Genomic_DNA"/>
</dbReference>
<keyword evidence="1" id="KW-0433">Leucine-rich repeat</keyword>